<feature type="transmembrane region" description="Helical" evidence="8">
    <location>
        <begin position="124"/>
        <end position="147"/>
    </location>
</feature>
<comment type="similarity">
    <text evidence="2">Belongs to the auxin efflux carrier (TC 2.A.69) family.</text>
</comment>
<evidence type="ECO:0000256" key="4">
    <source>
        <dbReference type="ARBA" id="ARBA00022475"/>
    </source>
</evidence>
<evidence type="ECO:0000256" key="1">
    <source>
        <dbReference type="ARBA" id="ARBA00004651"/>
    </source>
</evidence>
<gene>
    <name evidence="9" type="ORF">B841_11160</name>
</gene>
<dbReference type="PANTHER" id="PTHR36838:SF1">
    <property type="entry name" value="SLR1864 PROTEIN"/>
    <property type="match status" value="1"/>
</dbReference>
<dbReference type="GO" id="GO:0005886">
    <property type="term" value="C:plasma membrane"/>
    <property type="evidence" value="ECO:0007669"/>
    <property type="project" value="UniProtKB-SubCell"/>
</dbReference>
<dbReference type="KEGG" id="cmd:B841_11160"/>
<sequence length="304" mass="31665">MLNIITAFAIILLVIAVGYLLNRSGVLRTDADRGVINRVVFYAALPALMFSEVSQTDASDLLSPVILVTLVATVLTGVAYCVISVIFLRRDLPTTAAGAGASLYVNAVNIGLPVMSYVLGDAAYMAPIIIIQAVLINPLLLAGLASGGVKVSQLLRRSLFTPVMVATLVGLVFTLSPWSVPEPILAPASILGAAAVPLVLVSFGASLGATRVLQVREDRPSVLTASAMKLVGMPAIAWGVGLLWGLEAEQLYAVLILAALPSAQNVYNFAATYGKGTIVARDTVFITTFAALPVMLGIAALFGQ</sequence>
<comment type="subcellular location">
    <subcellularLocation>
        <location evidence="1">Cell membrane</location>
        <topology evidence="1">Multi-pass membrane protein</topology>
    </subcellularLocation>
</comment>
<dbReference type="InterPro" id="IPR038770">
    <property type="entry name" value="Na+/solute_symporter_sf"/>
</dbReference>
<evidence type="ECO:0000313" key="9">
    <source>
        <dbReference type="EMBL" id="AGS35704.1"/>
    </source>
</evidence>
<dbReference type="Proteomes" id="UP000015388">
    <property type="component" value="Chromosome"/>
</dbReference>
<dbReference type="GO" id="GO:0055085">
    <property type="term" value="P:transmembrane transport"/>
    <property type="evidence" value="ECO:0007669"/>
    <property type="project" value="InterPro"/>
</dbReference>
<feature type="transmembrane region" description="Helical" evidence="8">
    <location>
        <begin position="95"/>
        <end position="118"/>
    </location>
</feature>
<dbReference type="InterPro" id="IPR004776">
    <property type="entry name" value="Mem_transp_PIN-like"/>
</dbReference>
<protein>
    <recommendedName>
        <fullName evidence="11">AEC family transporter</fullName>
    </recommendedName>
</protein>
<dbReference type="AlphaFoldDB" id="S5SWT5"/>
<dbReference type="EMBL" id="CP003924">
    <property type="protein sequence ID" value="AGS35704.1"/>
    <property type="molecule type" value="Genomic_DNA"/>
</dbReference>
<evidence type="ECO:0000256" key="8">
    <source>
        <dbReference type="SAM" id="Phobius"/>
    </source>
</evidence>
<proteinExistence type="inferred from homology"/>
<keyword evidence="5 8" id="KW-0812">Transmembrane</keyword>
<evidence type="ECO:0000256" key="2">
    <source>
        <dbReference type="ARBA" id="ARBA00010145"/>
    </source>
</evidence>
<evidence type="ECO:0000256" key="5">
    <source>
        <dbReference type="ARBA" id="ARBA00022692"/>
    </source>
</evidence>
<evidence type="ECO:0000256" key="3">
    <source>
        <dbReference type="ARBA" id="ARBA00022448"/>
    </source>
</evidence>
<dbReference type="eggNOG" id="COG0679">
    <property type="taxonomic scope" value="Bacteria"/>
</dbReference>
<keyword evidence="4" id="KW-1003">Cell membrane</keyword>
<evidence type="ECO:0000256" key="6">
    <source>
        <dbReference type="ARBA" id="ARBA00022989"/>
    </source>
</evidence>
<dbReference type="HOGENOM" id="CLU_056175_2_2_11"/>
<reference evidence="9 10" key="1">
    <citation type="submission" date="2012-11" db="EMBL/GenBank/DDBJ databases">
        <title>The complete genome sequence of Corynebacterium maris Coryn-1 (=DSM 45190).</title>
        <authorList>
            <person name="Schaffert L."/>
            <person name="Albersmeier A."/>
            <person name="Kalinowski J."/>
            <person name="Ruckert C."/>
        </authorList>
    </citation>
    <scope>NUCLEOTIDE SEQUENCE [LARGE SCALE GENOMIC DNA]</scope>
    <source>
        <strain evidence="10">Coryn-1</strain>
    </source>
</reference>
<dbReference type="Gene3D" id="1.20.1530.20">
    <property type="match status" value="1"/>
</dbReference>
<evidence type="ECO:0000256" key="7">
    <source>
        <dbReference type="ARBA" id="ARBA00023136"/>
    </source>
</evidence>
<keyword evidence="7 8" id="KW-0472">Membrane</keyword>
<feature type="transmembrane region" description="Helical" evidence="8">
    <location>
        <begin position="184"/>
        <end position="210"/>
    </location>
</feature>
<feature type="transmembrane region" description="Helical" evidence="8">
    <location>
        <begin position="65"/>
        <end position="88"/>
    </location>
</feature>
<dbReference type="Pfam" id="PF03547">
    <property type="entry name" value="Mem_trans"/>
    <property type="match status" value="2"/>
</dbReference>
<feature type="transmembrane region" description="Helical" evidence="8">
    <location>
        <begin position="222"/>
        <end position="245"/>
    </location>
</feature>
<evidence type="ECO:0000313" key="10">
    <source>
        <dbReference type="Proteomes" id="UP000015388"/>
    </source>
</evidence>
<keyword evidence="10" id="KW-1185">Reference proteome</keyword>
<keyword evidence="6 8" id="KW-1133">Transmembrane helix</keyword>
<accession>S5SWT5</accession>
<dbReference type="STRING" id="1224163.B841_11160"/>
<evidence type="ECO:0008006" key="11">
    <source>
        <dbReference type="Google" id="ProtNLM"/>
    </source>
</evidence>
<keyword evidence="3" id="KW-0813">Transport</keyword>
<feature type="transmembrane region" description="Helical" evidence="8">
    <location>
        <begin position="159"/>
        <end position="178"/>
    </location>
</feature>
<dbReference type="OrthoDB" id="5405318at2"/>
<feature type="transmembrane region" description="Helical" evidence="8">
    <location>
        <begin position="283"/>
        <end position="302"/>
    </location>
</feature>
<name>S5SWT5_9CORY</name>
<dbReference type="PATRIC" id="fig|1224163.3.peg.2251"/>
<feature type="transmembrane region" description="Helical" evidence="8">
    <location>
        <begin position="34"/>
        <end position="53"/>
    </location>
</feature>
<dbReference type="PANTHER" id="PTHR36838">
    <property type="entry name" value="AUXIN EFFLUX CARRIER FAMILY PROTEIN"/>
    <property type="match status" value="1"/>
</dbReference>
<dbReference type="RefSeq" id="WP_020935636.1">
    <property type="nucleotide sequence ID" value="NC_021915.1"/>
</dbReference>
<feature type="transmembrane region" description="Helical" evidence="8">
    <location>
        <begin position="6"/>
        <end position="22"/>
    </location>
</feature>
<organism evidence="9 10">
    <name type="scientific">Corynebacterium maris DSM 45190</name>
    <dbReference type="NCBI Taxonomy" id="1224163"/>
    <lineage>
        <taxon>Bacteria</taxon>
        <taxon>Bacillati</taxon>
        <taxon>Actinomycetota</taxon>
        <taxon>Actinomycetes</taxon>
        <taxon>Mycobacteriales</taxon>
        <taxon>Corynebacteriaceae</taxon>
        <taxon>Corynebacterium</taxon>
    </lineage>
</organism>
<feature type="transmembrane region" description="Helical" evidence="8">
    <location>
        <begin position="251"/>
        <end position="271"/>
    </location>
</feature>